<evidence type="ECO:0000313" key="2">
    <source>
        <dbReference type="Proteomes" id="UP000185557"/>
    </source>
</evidence>
<evidence type="ECO:0000313" key="1">
    <source>
        <dbReference type="EMBL" id="OKH49095.1"/>
    </source>
</evidence>
<dbReference type="RefSeq" id="WP_073607877.1">
    <property type="nucleotide sequence ID" value="NZ_MRCG01000004.1"/>
</dbReference>
<proteinExistence type="predicted"/>
<dbReference type="STRING" id="549789.NIES30_07975"/>
<keyword evidence="2" id="KW-1185">Reference proteome</keyword>
<reference evidence="1 2" key="1">
    <citation type="submission" date="2016-11" db="EMBL/GenBank/DDBJ databases">
        <title>Draft Genome Sequences of Nine Cyanobacterial Strains from Diverse Habitats.</title>
        <authorList>
            <person name="Zhu T."/>
            <person name="Hou S."/>
            <person name="Lu X."/>
            <person name="Hess W.R."/>
        </authorList>
    </citation>
    <scope>NUCLEOTIDE SEQUENCE [LARGE SCALE GENOMIC DNA]</scope>
    <source>
        <strain evidence="1 2">NIES-30</strain>
    </source>
</reference>
<protein>
    <submittedName>
        <fullName evidence="1">Uncharacterized protein</fullName>
    </submittedName>
</protein>
<dbReference type="AlphaFoldDB" id="A0A1U7J7F0"/>
<dbReference type="EMBL" id="MRCG01000004">
    <property type="protein sequence ID" value="OKH49095.1"/>
    <property type="molecule type" value="Genomic_DNA"/>
</dbReference>
<gene>
    <name evidence="1" type="ORF">NIES30_07975</name>
</gene>
<organism evidence="1 2">
    <name type="scientific">Phormidium tenue NIES-30</name>
    <dbReference type="NCBI Taxonomy" id="549789"/>
    <lineage>
        <taxon>Bacteria</taxon>
        <taxon>Bacillati</taxon>
        <taxon>Cyanobacteriota</taxon>
        <taxon>Cyanophyceae</taxon>
        <taxon>Oscillatoriophycideae</taxon>
        <taxon>Oscillatoriales</taxon>
        <taxon>Oscillatoriaceae</taxon>
        <taxon>Phormidium</taxon>
    </lineage>
</organism>
<dbReference type="Proteomes" id="UP000185557">
    <property type="component" value="Unassembled WGS sequence"/>
</dbReference>
<dbReference type="OrthoDB" id="529660at2"/>
<sequence length="280" mass="31567">MKLSEADAALFFELMWSLQIYVNQQLKLVPHIEDPAGFEARPTEEKIAIRDALYQNPELIDRFIQENPQGLGPDKIEILDSWKNFIEGTFYIERFLKKYAVFISNKDVVYGVLGLWDSFDDMIHKSYLPLMVKAVLLPFKGQIVYDGLLQSTNIHFGGGIRSELKQIYLAAKNAGRIIESLDPVQHKAIAQAAPLPNKPKQDFAPLLDDLAQQAKVLRGGNGQPPINSPIFSLIKASLELGQLSVNEPDNEEQMMKSLDKAERALKKIESALYGPRGWML</sequence>
<name>A0A1U7J7F0_9CYAN</name>
<comment type="caution">
    <text evidence="1">The sequence shown here is derived from an EMBL/GenBank/DDBJ whole genome shotgun (WGS) entry which is preliminary data.</text>
</comment>
<accession>A0A1U7J7F0</accession>